<name>A0ABV0IQX0_9NEIS</name>
<keyword evidence="5 6" id="KW-0067">ATP-binding</keyword>
<dbReference type="RefSeq" id="WP_114062420.1">
    <property type="nucleotide sequence ID" value="NZ_CP029495.1"/>
</dbReference>
<reference evidence="8 9" key="1">
    <citation type="submission" date="2024-05" db="EMBL/GenBank/DDBJ databases">
        <authorList>
            <person name="De Oliveira J.P."/>
            <person name="Noriler S.A."/>
            <person name="De Oliveira A.G."/>
            <person name="Sipoli D.S."/>
        </authorList>
    </citation>
    <scope>NUCLEOTIDE SEQUENCE [LARGE SCALE GENOMIC DNA]</scope>
    <source>
        <strain evidence="8 9">LABIM192</strain>
    </source>
</reference>
<feature type="binding site" evidence="6">
    <location>
        <begin position="13"/>
        <end position="20"/>
    </location>
    <ligand>
        <name>ATP</name>
        <dbReference type="ChEBI" id="CHEBI:30616"/>
    </ligand>
</feature>
<dbReference type="PANTHER" id="PTHR23117">
    <property type="entry name" value="GUANYLATE KINASE-RELATED"/>
    <property type="match status" value="1"/>
</dbReference>
<dbReference type="Gene3D" id="3.40.50.300">
    <property type="entry name" value="P-loop containing nucleotide triphosphate hydrolases"/>
    <property type="match status" value="1"/>
</dbReference>
<evidence type="ECO:0000256" key="5">
    <source>
        <dbReference type="ARBA" id="ARBA00022840"/>
    </source>
</evidence>
<evidence type="ECO:0000256" key="2">
    <source>
        <dbReference type="ARBA" id="ARBA00005069"/>
    </source>
</evidence>
<keyword evidence="9" id="KW-1185">Reference proteome</keyword>
<dbReference type="SMART" id="SM00072">
    <property type="entry name" value="GuKc"/>
    <property type="match status" value="1"/>
</dbReference>
<evidence type="ECO:0000256" key="6">
    <source>
        <dbReference type="HAMAP-Rule" id="MF_00836"/>
    </source>
</evidence>
<dbReference type="NCBIfam" id="TIGR02322">
    <property type="entry name" value="phosphon_PhnN"/>
    <property type="match status" value="1"/>
</dbReference>
<dbReference type="InterPro" id="IPR012699">
    <property type="entry name" value="PhnN"/>
</dbReference>
<dbReference type="NCBIfam" id="NF007485">
    <property type="entry name" value="PRK10078.1"/>
    <property type="match status" value="1"/>
</dbReference>
<comment type="catalytic activity">
    <reaction evidence="1 6">
        <text>alpha-D-ribose 1,5-bisphosphate + ATP = 5-phospho-alpha-D-ribose 1-diphosphate + ADP</text>
        <dbReference type="Rhea" id="RHEA:20109"/>
        <dbReference type="ChEBI" id="CHEBI:30616"/>
        <dbReference type="ChEBI" id="CHEBI:58017"/>
        <dbReference type="ChEBI" id="CHEBI:68688"/>
        <dbReference type="ChEBI" id="CHEBI:456216"/>
        <dbReference type="EC" id="2.7.4.23"/>
    </reaction>
</comment>
<feature type="domain" description="Guanylate kinase/L-type calcium channel beta subunit" evidence="7">
    <location>
        <begin position="5"/>
        <end position="182"/>
    </location>
</feature>
<proteinExistence type="inferred from homology"/>
<evidence type="ECO:0000259" key="7">
    <source>
        <dbReference type="SMART" id="SM00072"/>
    </source>
</evidence>
<keyword evidence="3 6" id="KW-0808">Transferase</keyword>
<protein>
    <recommendedName>
        <fullName evidence="6">Ribose 1,5-bisphosphate phosphokinase PhnN</fullName>
        <ecNumber evidence="6">2.7.4.23</ecNumber>
    </recommendedName>
    <alternativeName>
        <fullName evidence="6">Ribose 1,5-bisphosphokinase</fullName>
    </alternativeName>
</protein>
<dbReference type="EMBL" id="JBDXMI010000001">
    <property type="protein sequence ID" value="MEO9383688.1"/>
    <property type="molecule type" value="Genomic_DNA"/>
</dbReference>
<dbReference type="InterPro" id="IPR008145">
    <property type="entry name" value="GK/Ca_channel_bsu"/>
</dbReference>
<dbReference type="HAMAP" id="MF_00836">
    <property type="entry name" value="PhnN"/>
    <property type="match status" value="1"/>
</dbReference>
<dbReference type="InterPro" id="IPR027417">
    <property type="entry name" value="P-loop_NTPase"/>
</dbReference>
<comment type="function">
    <text evidence="6">Catalyzes the phosphorylation of ribose 1,5-bisphosphate to 5-phospho-D-ribosyl alpha-1-diphosphate (PRPP).</text>
</comment>
<evidence type="ECO:0000256" key="4">
    <source>
        <dbReference type="ARBA" id="ARBA00022741"/>
    </source>
</evidence>
<accession>A0ABV0IQX0</accession>
<evidence type="ECO:0000313" key="9">
    <source>
        <dbReference type="Proteomes" id="UP001462502"/>
    </source>
</evidence>
<gene>
    <name evidence="6 8" type="primary">phnN</name>
    <name evidence="8" type="ORF">ABI908_06085</name>
</gene>
<comment type="pathway">
    <text evidence="2 6">Metabolic intermediate biosynthesis; 5-phospho-alpha-D-ribose 1-diphosphate biosynthesis; 5-phospho-alpha-D-ribose 1-diphosphate from D-ribose 5-phosphate (route II): step 3/3.</text>
</comment>
<comment type="similarity">
    <text evidence="6">Belongs to the ribose 1,5-bisphosphokinase family.</text>
</comment>
<comment type="caution">
    <text evidence="8">The sequence shown here is derived from an EMBL/GenBank/DDBJ whole genome shotgun (WGS) entry which is preliminary data.</text>
</comment>
<sequence>MSVEPGTLWYVIGPSGAGKDSLLAYVRQRLPGGVVFAHRYITRPAGAGGENHVALSEEEFAAREASGCFALCWRRHGLAYGLGVEVDFWLAQGLDVVVNGSRSSLPLAAQHFPMLRPLWVTASPEILAARLRRRGREGEAAIERRLAEAASFVPSAGCVVLVNDGELAQAGDALLGWLQGERCIA</sequence>
<evidence type="ECO:0000256" key="1">
    <source>
        <dbReference type="ARBA" id="ARBA00000373"/>
    </source>
</evidence>
<evidence type="ECO:0000313" key="8">
    <source>
        <dbReference type="EMBL" id="MEO9383688.1"/>
    </source>
</evidence>
<evidence type="ECO:0000256" key="3">
    <source>
        <dbReference type="ARBA" id="ARBA00022679"/>
    </source>
</evidence>
<organism evidence="8 9">
    <name type="scientific">Chromobacterium phragmitis</name>
    <dbReference type="NCBI Taxonomy" id="2202141"/>
    <lineage>
        <taxon>Bacteria</taxon>
        <taxon>Pseudomonadati</taxon>
        <taxon>Pseudomonadota</taxon>
        <taxon>Betaproteobacteria</taxon>
        <taxon>Neisseriales</taxon>
        <taxon>Chromobacteriaceae</taxon>
        <taxon>Chromobacterium</taxon>
    </lineage>
</organism>
<dbReference type="Proteomes" id="UP001462502">
    <property type="component" value="Unassembled WGS sequence"/>
</dbReference>
<keyword evidence="4 6" id="KW-0547">Nucleotide-binding</keyword>
<dbReference type="EC" id="2.7.4.23" evidence="6"/>
<dbReference type="PANTHER" id="PTHR23117:SF8">
    <property type="entry name" value="RIBOSE 1,5-BISPHOSPHATE PHOSPHOKINASE PHNN"/>
    <property type="match status" value="1"/>
</dbReference>
<dbReference type="SUPFAM" id="SSF52540">
    <property type="entry name" value="P-loop containing nucleoside triphosphate hydrolases"/>
    <property type="match status" value="1"/>
</dbReference>